<evidence type="ECO:0000256" key="1">
    <source>
        <dbReference type="ARBA" id="ARBA00004651"/>
    </source>
</evidence>
<dbReference type="EMBL" id="SMKU01000051">
    <property type="protein sequence ID" value="TDD90385.1"/>
    <property type="molecule type" value="Genomic_DNA"/>
</dbReference>
<dbReference type="Pfam" id="PF00528">
    <property type="entry name" value="BPD_transp_1"/>
    <property type="match status" value="1"/>
</dbReference>
<dbReference type="OrthoDB" id="9778910at2"/>
<comment type="caution">
    <text evidence="9">The sequence shown here is derived from an EMBL/GenBank/DDBJ whole genome shotgun (WGS) entry which is preliminary data.</text>
</comment>
<keyword evidence="2 7" id="KW-0813">Transport</keyword>
<evidence type="ECO:0000259" key="8">
    <source>
        <dbReference type="PROSITE" id="PS50928"/>
    </source>
</evidence>
<evidence type="ECO:0000256" key="2">
    <source>
        <dbReference type="ARBA" id="ARBA00022448"/>
    </source>
</evidence>
<comment type="similarity">
    <text evidence="7">Belongs to the binding-protein-dependent transport system permease family.</text>
</comment>
<dbReference type="CDD" id="cd06261">
    <property type="entry name" value="TM_PBP2"/>
    <property type="match status" value="1"/>
</dbReference>
<evidence type="ECO:0000313" key="9">
    <source>
        <dbReference type="EMBL" id="TDD90385.1"/>
    </source>
</evidence>
<gene>
    <name evidence="9" type="ORF">E1298_13050</name>
</gene>
<dbReference type="InterPro" id="IPR000515">
    <property type="entry name" value="MetI-like"/>
</dbReference>
<dbReference type="GO" id="GO:0055085">
    <property type="term" value="P:transmembrane transport"/>
    <property type="evidence" value="ECO:0007669"/>
    <property type="project" value="InterPro"/>
</dbReference>
<proteinExistence type="inferred from homology"/>
<evidence type="ECO:0000256" key="6">
    <source>
        <dbReference type="ARBA" id="ARBA00023136"/>
    </source>
</evidence>
<keyword evidence="4 7" id="KW-0812">Transmembrane</keyword>
<feature type="transmembrane region" description="Helical" evidence="7">
    <location>
        <begin position="222"/>
        <end position="252"/>
    </location>
</feature>
<evidence type="ECO:0000256" key="5">
    <source>
        <dbReference type="ARBA" id="ARBA00022989"/>
    </source>
</evidence>
<evidence type="ECO:0000256" key="4">
    <source>
        <dbReference type="ARBA" id="ARBA00022692"/>
    </source>
</evidence>
<feature type="transmembrane region" description="Helical" evidence="7">
    <location>
        <begin position="281"/>
        <end position="302"/>
    </location>
</feature>
<dbReference type="AlphaFoldDB" id="A0A4R5BW02"/>
<organism evidence="9 10">
    <name type="scientific">Actinomadura rubrisoli</name>
    <dbReference type="NCBI Taxonomy" id="2530368"/>
    <lineage>
        <taxon>Bacteria</taxon>
        <taxon>Bacillati</taxon>
        <taxon>Actinomycetota</taxon>
        <taxon>Actinomycetes</taxon>
        <taxon>Streptosporangiales</taxon>
        <taxon>Thermomonosporaceae</taxon>
        <taxon>Actinomadura</taxon>
    </lineage>
</organism>
<dbReference type="PANTHER" id="PTHR43163:SF6">
    <property type="entry name" value="DIPEPTIDE TRANSPORT SYSTEM PERMEASE PROTEIN DPPB-RELATED"/>
    <property type="match status" value="1"/>
</dbReference>
<dbReference type="InterPro" id="IPR045621">
    <property type="entry name" value="BPD_transp_1_N"/>
</dbReference>
<comment type="subcellular location">
    <subcellularLocation>
        <location evidence="1 7">Cell membrane</location>
        <topology evidence="1 7">Multi-pass membrane protein</topology>
    </subcellularLocation>
</comment>
<dbReference type="PROSITE" id="PS50928">
    <property type="entry name" value="ABC_TM1"/>
    <property type="match status" value="1"/>
</dbReference>
<dbReference type="PANTHER" id="PTHR43163">
    <property type="entry name" value="DIPEPTIDE TRANSPORT SYSTEM PERMEASE PROTEIN DPPB-RELATED"/>
    <property type="match status" value="1"/>
</dbReference>
<feature type="transmembrane region" description="Helical" evidence="7">
    <location>
        <begin position="12"/>
        <end position="30"/>
    </location>
</feature>
<feature type="transmembrane region" description="Helical" evidence="7">
    <location>
        <begin position="172"/>
        <end position="191"/>
    </location>
</feature>
<evidence type="ECO:0000313" key="10">
    <source>
        <dbReference type="Proteomes" id="UP000294513"/>
    </source>
</evidence>
<dbReference type="RefSeq" id="WP_131892775.1">
    <property type="nucleotide sequence ID" value="NZ_SMKU01000051.1"/>
</dbReference>
<feature type="transmembrane region" description="Helical" evidence="7">
    <location>
        <begin position="133"/>
        <end position="160"/>
    </location>
</feature>
<dbReference type="Proteomes" id="UP000294513">
    <property type="component" value="Unassembled WGS sequence"/>
</dbReference>
<accession>A0A4R5BW02</accession>
<protein>
    <submittedName>
        <fullName evidence="9">ABC transporter permease</fullName>
    </submittedName>
</protein>
<keyword evidence="3" id="KW-1003">Cell membrane</keyword>
<keyword evidence="6 7" id="KW-0472">Membrane</keyword>
<evidence type="ECO:0000256" key="3">
    <source>
        <dbReference type="ARBA" id="ARBA00022475"/>
    </source>
</evidence>
<name>A0A4R5BW02_9ACTN</name>
<dbReference type="InterPro" id="IPR035906">
    <property type="entry name" value="MetI-like_sf"/>
</dbReference>
<keyword evidence="5 7" id="KW-1133">Transmembrane helix</keyword>
<reference evidence="9 10" key="1">
    <citation type="submission" date="2019-03" db="EMBL/GenBank/DDBJ databases">
        <title>Draft genome sequences of novel Actinobacteria.</title>
        <authorList>
            <person name="Sahin N."/>
            <person name="Ay H."/>
            <person name="Saygin H."/>
        </authorList>
    </citation>
    <scope>NUCLEOTIDE SEQUENCE [LARGE SCALE GENOMIC DNA]</scope>
    <source>
        <strain evidence="9 10">H3C3</strain>
    </source>
</reference>
<dbReference type="Gene3D" id="1.10.3720.10">
    <property type="entry name" value="MetI-like"/>
    <property type="match status" value="1"/>
</dbReference>
<sequence length="311" mass="33437">MRFVVRRLARLVLSLMVVVTASFAMIHLIPGDPVRAALGPTASAEVVAARRAELGLDKPLHTQFWDYLTGLFHGELGTSIISQEPVRQVIADRLPSTLQLAALSVPITLLLAVPLGMWLAARTENGRHRGTEMAFASMSGVILAVPEFVIAITLVVVFAVTFKWLPPGGKEGASTFVLPVTALALGPVALISRLVRLETLRVLGEEYVRVARAKRLKPARLYLWHVLPNTLTATLTIAGMLLAGAVAGSVIVENVFAWPGVGSRVVQSITNKDYPVAQGIVLLYGVVILTVNIGVDILLALADPRSQIRRS</sequence>
<dbReference type="SUPFAM" id="SSF161098">
    <property type="entry name" value="MetI-like"/>
    <property type="match status" value="1"/>
</dbReference>
<keyword evidence="10" id="KW-1185">Reference proteome</keyword>
<dbReference type="GO" id="GO:0005886">
    <property type="term" value="C:plasma membrane"/>
    <property type="evidence" value="ECO:0007669"/>
    <property type="project" value="UniProtKB-SubCell"/>
</dbReference>
<dbReference type="Pfam" id="PF19300">
    <property type="entry name" value="BPD_transp_1_N"/>
    <property type="match status" value="1"/>
</dbReference>
<evidence type="ECO:0000256" key="7">
    <source>
        <dbReference type="RuleBase" id="RU363032"/>
    </source>
</evidence>
<feature type="domain" description="ABC transmembrane type-1" evidence="8">
    <location>
        <begin position="94"/>
        <end position="299"/>
    </location>
</feature>
<feature type="transmembrane region" description="Helical" evidence="7">
    <location>
        <begin position="100"/>
        <end position="121"/>
    </location>
</feature>